<feature type="transmembrane region" description="Helical" evidence="1">
    <location>
        <begin position="12"/>
        <end position="30"/>
    </location>
</feature>
<feature type="transmembrane region" description="Helical" evidence="1">
    <location>
        <begin position="51"/>
        <end position="75"/>
    </location>
</feature>
<sequence length="207" mass="23686">MDGDSLSQDSFLTATYLRVASLSIALYDFLETAPSTWRYTREQWNAPHKSVSFILFLLIQFTSISTLVVSNVGYFSSRFTEQSCLRYYIIPSVFKVMLSMVSQAILGLRAFNISRRSKFVGWPLSIMFVICTTLEGITNLDKRTPVVDPEYGNCRGVFQISQQPVGAYVYYVVAIIYDLVITAICMMYLLRYKAFSNSTLFSKFIRM</sequence>
<feature type="transmembrane region" description="Helical" evidence="1">
    <location>
        <begin position="120"/>
        <end position="138"/>
    </location>
</feature>
<name>A0A9P5PVS8_9AGAR</name>
<accession>A0A9P5PVS8</accession>
<keyword evidence="3" id="KW-1185">Reference proteome</keyword>
<feature type="transmembrane region" description="Helical" evidence="1">
    <location>
        <begin position="168"/>
        <end position="190"/>
    </location>
</feature>
<dbReference type="Proteomes" id="UP000772434">
    <property type="component" value="Unassembled WGS sequence"/>
</dbReference>
<keyword evidence="1" id="KW-0812">Transmembrane</keyword>
<proteinExistence type="predicted"/>
<feature type="transmembrane region" description="Helical" evidence="1">
    <location>
        <begin position="87"/>
        <end position="108"/>
    </location>
</feature>
<evidence type="ECO:0000313" key="3">
    <source>
        <dbReference type="Proteomes" id="UP000772434"/>
    </source>
</evidence>
<dbReference type="EMBL" id="JADNRY010000037">
    <property type="protein sequence ID" value="KAF9070853.1"/>
    <property type="molecule type" value="Genomic_DNA"/>
</dbReference>
<dbReference type="AlphaFoldDB" id="A0A9P5PVS8"/>
<evidence type="ECO:0000313" key="2">
    <source>
        <dbReference type="EMBL" id="KAF9070853.1"/>
    </source>
</evidence>
<reference evidence="2" key="1">
    <citation type="submission" date="2020-11" db="EMBL/GenBank/DDBJ databases">
        <authorList>
            <consortium name="DOE Joint Genome Institute"/>
            <person name="Ahrendt S."/>
            <person name="Riley R."/>
            <person name="Andreopoulos W."/>
            <person name="Labutti K."/>
            <person name="Pangilinan J."/>
            <person name="Ruiz-Duenas F.J."/>
            <person name="Barrasa J.M."/>
            <person name="Sanchez-Garcia M."/>
            <person name="Camarero S."/>
            <person name="Miyauchi S."/>
            <person name="Serrano A."/>
            <person name="Linde D."/>
            <person name="Babiker R."/>
            <person name="Drula E."/>
            <person name="Ayuso-Fernandez I."/>
            <person name="Pacheco R."/>
            <person name="Padilla G."/>
            <person name="Ferreira P."/>
            <person name="Barriuso J."/>
            <person name="Kellner H."/>
            <person name="Castanera R."/>
            <person name="Alfaro M."/>
            <person name="Ramirez L."/>
            <person name="Pisabarro A.G."/>
            <person name="Kuo A."/>
            <person name="Tritt A."/>
            <person name="Lipzen A."/>
            <person name="He G."/>
            <person name="Yan M."/>
            <person name="Ng V."/>
            <person name="Cullen D."/>
            <person name="Martin F."/>
            <person name="Rosso M.-N."/>
            <person name="Henrissat B."/>
            <person name="Hibbett D."/>
            <person name="Martinez A.T."/>
            <person name="Grigoriev I.V."/>
        </authorList>
    </citation>
    <scope>NUCLEOTIDE SEQUENCE</scope>
    <source>
        <strain evidence="2">AH 40177</strain>
    </source>
</reference>
<dbReference type="OrthoDB" id="3346251at2759"/>
<keyword evidence="1" id="KW-1133">Transmembrane helix</keyword>
<protein>
    <submittedName>
        <fullName evidence="2">Uncharacterized protein</fullName>
    </submittedName>
</protein>
<keyword evidence="1" id="KW-0472">Membrane</keyword>
<gene>
    <name evidence="2" type="ORF">BDP27DRAFT_571443</name>
</gene>
<evidence type="ECO:0000256" key="1">
    <source>
        <dbReference type="SAM" id="Phobius"/>
    </source>
</evidence>
<comment type="caution">
    <text evidence="2">The sequence shown here is derived from an EMBL/GenBank/DDBJ whole genome shotgun (WGS) entry which is preliminary data.</text>
</comment>
<organism evidence="2 3">
    <name type="scientific">Rhodocollybia butyracea</name>
    <dbReference type="NCBI Taxonomy" id="206335"/>
    <lineage>
        <taxon>Eukaryota</taxon>
        <taxon>Fungi</taxon>
        <taxon>Dikarya</taxon>
        <taxon>Basidiomycota</taxon>
        <taxon>Agaricomycotina</taxon>
        <taxon>Agaricomycetes</taxon>
        <taxon>Agaricomycetidae</taxon>
        <taxon>Agaricales</taxon>
        <taxon>Marasmiineae</taxon>
        <taxon>Omphalotaceae</taxon>
        <taxon>Rhodocollybia</taxon>
    </lineage>
</organism>